<evidence type="ECO:0000256" key="1">
    <source>
        <dbReference type="SAM" id="Phobius"/>
    </source>
</evidence>
<dbReference type="AlphaFoldDB" id="A0A7J7ZCL9"/>
<feature type="transmembrane region" description="Helical" evidence="1">
    <location>
        <begin position="72"/>
        <end position="93"/>
    </location>
</feature>
<dbReference type="EMBL" id="JACAGC010000004">
    <property type="protein sequence ID" value="KAF6372002.1"/>
    <property type="molecule type" value="Genomic_DNA"/>
</dbReference>
<evidence type="ECO:0000313" key="2">
    <source>
        <dbReference type="EMBL" id="KAF6372002.1"/>
    </source>
</evidence>
<feature type="transmembrane region" description="Helical" evidence="1">
    <location>
        <begin position="99"/>
        <end position="120"/>
    </location>
</feature>
<gene>
    <name evidence="2" type="ORF">mRhiFer1_009741</name>
</gene>
<evidence type="ECO:0000313" key="3">
    <source>
        <dbReference type="Proteomes" id="UP000585614"/>
    </source>
</evidence>
<keyword evidence="1" id="KW-0472">Membrane</keyword>
<dbReference type="Proteomes" id="UP000585614">
    <property type="component" value="Unassembled WGS sequence"/>
</dbReference>
<name>A0A7J7ZCL9_RHIFE</name>
<keyword evidence="1" id="KW-0812">Transmembrane</keyword>
<sequence length="126" mass="15888">MFNFKECIYNYQKNYPVIINDQTDLIKFTVIHTIPLFSSYRFFYFYSLSINIYLTFFQNYSISKLNNVRSILYIYIYVLYIYTHICIYIYIYIHTHIYIHIYTHLIYTYTSTYMYMYLYINRHFYS</sequence>
<comment type="caution">
    <text evidence="2">The sequence shown here is derived from an EMBL/GenBank/DDBJ whole genome shotgun (WGS) entry which is preliminary data.</text>
</comment>
<reference evidence="2 3" key="1">
    <citation type="journal article" date="2020" name="Nature">
        <title>Six reference-quality genomes reveal evolution of bat adaptations.</title>
        <authorList>
            <person name="Jebb D."/>
            <person name="Huang Z."/>
            <person name="Pippel M."/>
            <person name="Hughes G.M."/>
            <person name="Lavrichenko K."/>
            <person name="Devanna P."/>
            <person name="Winkler S."/>
            <person name="Jermiin L.S."/>
            <person name="Skirmuntt E.C."/>
            <person name="Katzourakis A."/>
            <person name="Burkitt-Gray L."/>
            <person name="Ray D.A."/>
            <person name="Sullivan K.A.M."/>
            <person name="Roscito J.G."/>
            <person name="Kirilenko B.M."/>
            <person name="Davalos L.M."/>
            <person name="Corthals A.P."/>
            <person name="Power M.L."/>
            <person name="Jones G."/>
            <person name="Ransome R.D."/>
            <person name="Dechmann D.K.N."/>
            <person name="Locatelli A.G."/>
            <person name="Puechmaille S.J."/>
            <person name="Fedrigo O."/>
            <person name="Jarvis E.D."/>
            <person name="Hiller M."/>
            <person name="Vernes S.C."/>
            <person name="Myers E.W."/>
            <person name="Teeling E.C."/>
        </authorList>
    </citation>
    <scope>NUCLEOTIDE SEQUENCE [LARGE SCALE GENOMIC DNA]</scope>
    <source>
        <strain evidence="2">MRhiFer1</strain>
        <tissue evidence="2">Lung</tissue>
    </source>
</reference>
<proteinExistence type="predicted"/>
<protein>
    <submittedName>
        <fullName evidence="2">Uncharacterized protein</fullName>
    </submittedName>
</protein>
<accession>A0A7J7ZCL9</accession>
<keyword evidence="1" id="KW-1133">Transmembrane helix</keyword>
<organism evidence="2 3">
    <name type="scientific">Rhinolophus ferrumequinum</name>
    <name type="common">Greater horseshoe bat</name>
    <dbReference type="NCBI Taxonomy" id="59479"/>
    <lineage>
        <taxon>Eukaryota</taxon>
        <taxon>Metazoa</taxon>
        <taxon>Chordata</taxon>
        <taxon>Craniata</taxon>
        <taxon>Vertebrata</taxon>
        <taxon>Euteleostomi</taxon>
        <taxon>Mammalia</taxon>
        <taxon>Eutheria</taxon>
        <taxon>Laurasiatheria</taxon>
        <taxon>Chiroptera</taxon>
        <taxon>Yinpterochiroptera</taxon>
        <taxon>Rhinolophoidea</taxon>
        <taxon>Rhinolophidae</taxon>
        <taxon>Rhinolophinae</taxon>
        <taxon>Rhinolophus</taxon>
    </lineage>
</organism>